<dbReference type="InterPro" id="IPR043429">
    <property type="entry name" value="ArtM/GltK/GlnP/TcyL/YhdX-like"/>
</dbReference>
<dbReference type="Pfam" id="PF00528">
    <property type="entry name" value="BPD_transp_1"/>
    <property type="match status" value="1"/>
</dbReference>
<organism evidence="11 12">
    <name type="scientific">Leifsonia shinshuensis</name>
    <dbReference type="NCBI Taxonomy" id="150026"/>
    <lineage>
        <taxon>Bacteria</taxon>
        <taxon>Bacillati</taxon>
        <taxon>Actinomycetota</taxon>
        <taxon>Actinomycetes</taxon>
        <taxon>Micrococcales</taxon>
        <taxon>Microbacteriaceae</taxon>
        <taxon>Leifsonia</taxon>
    </lineage>
</organism>
<evidence type="ECO:0000256" key="4">
    <source>
        <dbReference type="ARBA" id="ARBA00022475"/>
    </source>
</evidence>
<gene>
    <name evidence="11" type="ORF">F1C12_11350</name>
</gene>
<dbReference type="PANTHER" id="PTHR30614:SF37">
    <property type="entry name" value="AMINO-ACID ABC TRANSPORTER PERMEASE PROTEIN YHDX-RELATED"/>
    <property type="match status" value="1"/>
</dbReference>
<keyword evidence="6" id="KW-0029">Amino-acid transport</keyword>
<evidence type="ECO:0000256" key="6">
    <source>
        <dbReference type="ARBA" id="ARBA00022970"/>
    </source>
</evidence>
<evidence type="ECO:0000256" key="3">
    <source>
        <dbReference type="ARBA" id="ARBA00022448"/>
    </source>
</evidence>
<keyword evidence="7 9" id="KW-1133">Transmembrane helix</keyword>
<dbReference type="GO" id="GO:0006865">
    <property type="term" value="P:amino acid transport"/>
    <property type="evidence" value="ECO:0007669"/>
    <property type="project" value="UniProtKB-KW"/>
</dbReference>
<feature type="transmembrane region" description="Helical" evidence="9">
    <location>
        <begin position="12"/>
        <end position="39"/>
    </location>
</feature>
<evidence type="ECO:0000259" key="10">
    <source>
        <dbReference type="PROSITE" id="PS50928"/>
    </source>
</evidence>
<keyword evidence="4" id="KW-1003">Cell membrane</keyword>
<dbReference type="EMBL" id="CP043641">
    <property type="protein sequence ID" value="QNE35662.1"/>
    <property type="molecule type" value="Genomic_DNA"/>
</dbReference>
<comment type="similarity">
    <text evidence="2">Belongs to the binding-protein-dependent transport system permease family. HisMQ subfamily.</text>
</comment>
<protein>
    <submittedName>
        <fullName evidence="11">Amino acid ABC transporter permease</fullName>
    </submittedName>
</protein>
<feature type="transmembrane region" description="Helical" evidence="9">
    <location>
        <begin position="79"/>
        <end position="100"/>
    </location>
</feature>
<dbReference type="Gene3D" id="1.10.3720.10">
    <property type="entry name" value="MetI-like"/>
    <property type="match status" value="1"/>
</dbReference>
<dbReference type="Proteomes" id="UP000515511">
    <property type="component" value="Chromosome"/>
</dbReference>
<reference evidence="12" key="1">
    <citation type="submission" date="2019-09" db="EMBL/GenBank/DDBJ databases">
        <title>Antimicrobial potential of Antarctic Bacteria.</title>
        <authorList>
            <person name="Benaud N."/>
            <person name="Edwards R.J."/>
            <person name="Ferrari B.C."/>
        </authorList>
    </citation>
    <scope>NUCLEOTIDE SEQUENCE [LARGE SCALE GENOMIC DNA]</scope>
    <source>
        <strain evidence="12">INR9</strain>
    </source>
</reference>
<evidence type="ECO:0000313" key="12">
    <source>
        <dbReference type="Proteomes" id="UP000515511"/>
    </source>
</evidence>
<evidence type="ECO:0000313" key="11">
    <source>
        <dbReference type="EMBL" id="QNE35662.1"/>
    </source>
</evidence>
<evidence type="ECO:0000256" key="9">
    <source>
        <dbReference type="RuleBase" id="RU363032"/>
    </source>
</evidence>
<feature type="domain" description="ABC transmembrane type-1" evidence="10">
    <location>
        <begin position="15"/>
        <end position="203"/>
    </location>
</feature>
<comment type="subcellular location">
    <subcellularLocation>
        <location evidence="1 9">Cell membrane</location>
        <topology evidence="1 9">Multi-pass membrane protein</topology>
    </subcellularLocation>
</comment>
<dbReference type="PANTHER" id="PTHR30614">
    <property type="entry name" value="MEMBRANE COMPONENT OF AMINO ACID ABC TRANSPORTER"/>
    <property type="match status" value="1"/>
</dbReference>
<evidence type="ECO:0000256" key="7">
    <source>
        <dbReference type="ARBA" id="ARBA00022989"/>
    </source>
</evidence>
<dbReference type="KEGG" id="lse:F1C12_11350"/>
<name>A0A7G6YAZ7_9MICO</name>
<dbReference type="InterPro" id="IPR000515">
    <property type="entry name" value="MetI-like"/>
</dbReference>
<dbReference type="CDD" id="cd06261">
    <property type="entry name" value="TM_PBP2"/>
    <property type="match status" value="1"/>
</dbReference>
<evidence type="ECO:0000256" key="1">
    <source>
        <dbReference type="ARBA" id="ARBA00004651"/>
    </source>
</evidence>
<proteinExistence type="inferred from homology"/>
<evidence type="ECO:0000256" key="8">
    <source>
        <dbReference type="ARBA" id="ARBA00023136"/>
    </source>
</evidence>
<dbReference type="GO" id="GO:0022857">
    <property type="term" value="F:transmembrane transporter activity"/>
    <property type="evidence" value="ECO:0007669"/>
    <property type="project" value="InterPro"/>
</dbReference>
<feature type="transmembrane region" description="Helical" evidence="9">
    <location>
        <begin position="148"/>
        <end position="169"/>
    </location>
</feature>
<keyword evidence="5 9" id="KW-0812">Transmembrane</keyword>
<dbReference type="NCBIfam" id="TIGR01726">
    <property type="entry name" value="HEQRo_perm_3TM"/>
    <property type="match status" value="1"/>
</dbReference>
<dbReference type="GO" id="GO:0043190">
    <property type="term" value="C:ATP-binding cassette (ABC) transporter complex"/>
    <property type="evidence" value="ECO:0007669"/>
    <property type="project" value="InterPro"/>
</dbReference>
<keyword evidence="8 9" id="KW-0472">Membrane</keyword>
<dbReference type="InterPro" id="IPR035906">
    <property type="entry name" value="MetI-like_sf"/>
</dbReference>
<keyword evidence="3 9" id="KW-0813">Transport</keyword>
<dbReference type="PROSITE" id="PS50928">
    <property type="entry name" value="ABC_TM1"/>
    <property type="match status" value="1"/>
</dbReference>
<feature type="transmembrane region" description="Helical" evidence="9">
    <location>
        <begin position="51"/>
        <end position="73"/>
    </location>
</feature>
<dbReference type="SUPFAM" id="SSF161098">
    <property type="entry name" value="MetI-like"/>
    <property type="match status" value="1"/>
</dbReference>
<accession>A0A7G6YAZ7</accession>
<dbReference type="RefSeq" id="WP_185275127.1">
    <property type="nucleotide sequence ID" value="NZ_CP043641.1"/>
</dbReference>
<sequence>MNPLIDNLGPLLQALGTTLMMAVVAGVGSIVLGVLVTIARVSPIPVLRAAAFLYVQFFINVPLLALLLLAVFALPDAGLLLPLTPTAIIVLTVYEAAYVAEAVRSGVNTVPVGQVEASRALGFTLGQSLRLVVIPQALRAVVQPIGNVMIALAMNTALAAAVGVVELTAEVNKINLVAAQPILIFSGAGILYMAIALAIGLTAGWVERKVAIAR</sequence>
<feature type="transmembrane region" description="Helical" evidence="9">
    <location>
        <begin position="181"/>
        <end position="206"/>
    </location>
</feature>
<dbReference type="AlphaFoldDB" id="A0A7G6YAZ7"/>
<evidence type="ECO:0000256" key="2">
    <source>
        <dbReference type="ARBA" id="ARBA00010072"/>
    </source>
</evidence>
<evidence type="ECO:0000256" key="5">
    <source>
        <dbReference type="ARBA" id="ARBA00022692"/>
    </source>
</evidence>
<dbReference type="InterPro" id="IPR010065">
    <property type="entry name" value="AA_ABC_transptr_permease_3TM"/>
</dbReference>